<dbReference type="Gene3D" id="3.40.50.2000">
    <property type="entry name" value="Glycogen Phosphorylase B"/>
    <property type="match status" value="2"/>
</dbReference>
<evidence type="ECO:0000256" key="3">
    <source>
        <dbReference type="ARBA" id="ARBA00022679"/>
    </source>
</evidence>
<comment type="similarity">
    <text evidence="1 4">Belongs to the UDP-glycosyltransferase family.</text>
</comment>
<dbReference type="Proteomes" id="UP001189624">
    <property type="component" value="Chromosome 10"/>
</dbReference>
<protein>
    <recommendedName>
        <fullName evidence="5">Glycosyltransferase</fullName>
        <ecNumber evidence="5">2.4.1.-</ecNumber>
    </recommendedName>
</protein>
<dbReference type="Gramene" id="rna-AYBTSS11_LOCUS29772">
    <property type="protein sequence ID" value="CAJ1977605.1"/>
    <property type="gene ID" value="gene-AYBTSS11_LOCUS29772"/>
</dbReference>
<accession>A0AA86W477</accession>
<reference evidence="7" key="1">
    <citation type="submission" date="2023-10" db="EMBL/GenBank/DDBJ databases">
        <authorList>
            <person name="Domelevo Entfellner J.-B."/>
        </authorList>
    </citation>
    <scope>NUCLEOTIDE SEQUENCE</scope>
</reference>
<dbReference type="PANTHER" id="PTHR48047:SF45">
    <property type="entry name" value="SCOPOLETIN GLUCOSYLTRANSFERASE-LIKE"/>
    <property type="match status" value="1"/>
</dbReference>
<dbReference type="PANTHER" id="PTHR48047">
    <property type="entry name" value="GLYCOSYLTRANSFERASE"/>
    <property type="match status" value="1"/>
</dbReference>
<gene>
    <name evidence="7" type="ORF">AYBTSS11_LOCUS29772</name>
</gene>
<evidence type="ECO:0000256" key="2">
    <source>
        <dbReference type="ARBA" id="ARBA00022676"/>
    </source>
</evidence>
<dbReference type="Pfam" id="PF00201">
    <property type="entry name" value="UDPGT"/>
    <property type="match status" value="1"/>
</dbReference>
<keyword evidence="2 4" id="KW-0328">Glycosyltransferase</keyword>
<keyword evidence="3 4" id="KW-0808">Transferase</keyword>
<dbReference type="SUPFAM" id="SSF53756">
    <property type="entry name" value="UDP-Glycosyltransferase/glycogen phosphorylase"/>
    <property type="match status" value="1"/>
</dbReference>
<dbReference type="EMBL" id="OY731407">
    <property type="protein sequence ID" value="CAJ1977605.1"/>
    <property type="molecule type" value="Genomic_DNA"/>
</dbReference>
<evidence type="ECO:0000313" key="8">
    <source>
        <dbReference type="Proteomes" id="UP001189624"/>
    </source>
</evidence>
<sequence>MGSFGVNGEAETLKAIFLPMISTSHLIPVVDMARLFAMHGVDVTVITTPANAAVFQSSIERDSSRGHLIRSHVVKFPQIPGLPEGVETINANTPPDLRTKIGEALSILQVQFQELFRLLQPDFIVTDMFYPWSADAAAELGIPRLVYVGASYFSHCAMDSIEQFAPHAKVDSDGEIFELPGLPHKLEMTRLQLPDWLREPKPYTYLKKMIKESEKKSYGSLFKSFYEFEGAYEEHYKTVMGTKSWSIGPVSLWVNQEESDKAGRGHVKKGEGKGTDERLIRWLDSKEENSVLYVSFGSMNKFPATQLVEIAHALEDCGHDFIWVVRNNDDEARGFLKEFEKRVERSNKGYLIWDWAPQLVILDHPATGAVVTHCGMNTVFESVIAGLPLVAWPLFSEQFFNEKLVVEVLRIGVSIGAKEWRNLNEFGSETVKREDIGKAIALLMDGGEESEEMRRRVKTLSDEAKKAIQVGGTSHNNLKDLIQELKSVKLQKNNNKSN</sequence>
<evidence type="ECO:0000256" key="5">
    <source>
        <dbReference type="RuleBase" id="RU362057"/>
    </source>
</evidence>
<evidence type="ECO:0000313" key="7">
    <source>
        <dbReference type="EMBL" id="CAJ1977605.1"/>
    </source>
</evidence>
<keyword evidence="6" id="KW-0175">Coiled coil</keyword>
<proteinExistence type="inferred from homology"/>
<dbReference type="InterPro" id="IPR002213">
    <property type="entry name" value="UDP_glucos_trans"/>
</dbReference>
<dbReference type="PROSITE" id="PS00375">
    <property type="entry name" value="UDPGT"/>
    <property type="match status" value="1"/>
</dbReference>
<feature type="coiled-coil region" evidence="6">
    <location>
        <begin position="450"/>
        <end position="498"/>
    </location>
</feature>
<organism evidence="7 8">
    <name type="scientific">Sphenostylis stenocarpa</name>
    <dbReference type="NCBI Taxonomy" id="92480"/>
    <lineage>
        <taxon>Eukaryota</taxon>
        <taxon>Viridiplantae</taxon>
        <taxon>Streptophyta</taxon>
        <taxon>Embryophyta</taxon>
        <taxon>Tracheophyta</taxon>
        <taxon>Spermatophyta</taxon>
        <taxon>Magnoliopsida</taxon>
        <taxon>eudicotyledons</taxon>
        <taxon>Gunneridae</taxon>
        <taxon>Pentapetalae</taxon>
        <taxon>rosids</taxon>
        <taxon>fabids</taxon>
        <taxon>Fabales</taxon>
        <taxon>Fabaceae</taxon>
        <taxon>Papilionoideae</taxon>
        <taxon>50 kb inversion clade</taxon>
        <taxon>NPAAA clade</taxon>
        <taxon>indigoferoid/millettioid clade</taxon>
        <taxon>Phaseoleae</taxon>
        <taxon>Sphenostylis</taxon>
    </lineage>
</organism>
<dbReference type="FunFam" id="3.40.50.2000:FF:000202">
    <property type="entry name" value="Glycosyltransferase"/>
    <property type="match status" value="1"/>
</dbReference>
<dbReference type="GO" id="GO:0035251">
    <property type="term" value="F:UDP-glucosyltransferase activity"/>
    <property type="evidence" value="ECO:0007669"/>
    <property type="project" value="TreeGrafter"/>
</dbReference>
<dbReference type="EC" id="2.4.1.-" evidence="5"/>
<dbReference type="FunFam" id="3.40.50.2000:FF:000071">
    <property type="entry name" value="Glycosyltransferase"/>
    <property type="match status" value="1"/>
</dbReference>
<evidence type="ECO:0000256" key="6">
    <source>
        <dbReference type="SAM" id="Coils"/>
    </source>
</evidence>
<evidence type="ECO:0000256" key="1">
    <source>
        <dbReference type="ARBA" id="ARBA00009995"/>
    </source>
</evidence>
<evidence type="ECO:0000256" key="4">
    <source>
        <dbReference type="RuleBase" id="RU003718"/>
    </source>
</evidence>
<dbReference type="AlphaFoldDB" id="A0AA86W477"/>
<keyword evidence="8" id="KW-1185">Reference proteome</keyword>
<dbReference type="InterPro" id="IPR035595">
    <property type="entry name" value="UDP_glycos_trans_CS"/>
</dbReference>
<dbReference type="CDD" id="cd03784">
    <property type="entry name" value="GT1_Gtf-like"/>
    <property type="match status" value="1"/>
</dbReference>
<name>A0AA86W477_9FABA</name>